<sequence>MGMKTIVMIVVCATAYMACTKMETGGINYFGDGQLYYWFDTNGKYLRENSLLYEVEQTGYNNNPDNPKTIAENGYSPVNCCITDSAIIPIDADMPDERLYSHP</sequence>
<evidence type="ECO:0000313" key="2">
    <source>
        <dbReference type="Proteomes" id="UP000192796"/>
    </source>
</evidence>
<dbReference type="EMBL" id="LVYD01000087">
    <property type="protein sequence ID" value="OQP59129.1"/>
    <property type="molecule type" value="Genomic_DNA"/>
</dbReference>
<protein>
    <submittedName>
        <fullName evidence="1">Uncharacterized protein</fullName>
    </submittedName>
</protein>
<proteinExistence type="predicted"/>
<reference evidence="1 2" key="1">
    <citation type="submission" date="2016-03" db="EMBL/GenBank/DDBJ databases">
        <title>Niastella vici sp. nov., isolated from farmland soil.</title>
        <authorList>
            <person name="Chen L."/>
            <person name="Wang D."/>
            <person name="Yang S."/>
            <person name="Wang G."/>
        </authorList>
    </citation>
    <scope>NUCLEOTIDE SEQUENCE [LARGE SCALE GENOMIC DNA]</scope>
    <source>
        <strain evidence="1 2">DJ57</strain>
    </source>
</reference>
<gene>
    <name evidence="1" type="ORF">A3860_38840</name>
</gene>
<dbReference type="AlphaFoldDB" id="A0A1V9FL71"/>
<dbReference type="STRING" id="1703345.A3860_38840"/>
<keyword evidence="2" id="KW-1185">Reference proteome</keyword>
<accession>A0A1V9FL71</accession>
<dbReference type="Proteomes" id="UP000192796">
    <property type="component" value="Unassembled WGS sequence"/>
</dbReference>
<name>A0A1V9FL71_9BACT</name>
<evidence type="ECO:0000313" key="1">
    <source>
        <dbReference type="EMBL" id="OQP59129.1"/>
    </source>
</evidence>
<organism evidence="1 2">
    <name type="scientific">Niastella vici</name>
    <dbReference type="NCBI Taxonomy" id="1703345"/>
    <lineage>
        <taxon>Bacteria</taxon>
        <taxon>Pseudomonadati</taxon>
        <taxon>Bacteroidota</taxon>
        <taxon>Chitinophagia</taxon>
        <taxon>Chitinophagales</taxon>
        <taxon>Chitinophagaceae</taxon>
        <taxon>Niastella</taxon>
    </lineage>
</organism>
<comment type="caution">
    <text evidence="1">The sequence shown here is derived from an EMBL/GenBank/DDBJ whole genome shotgun (WGS) entry which is preliminary data.</text>
</comment>